<dbReference type="EMBL" id="PDCK01000042">
    <property type="protein sequence ID" value="PRQ37622.1"/>
    <property type="molecule type" value="Genomic_DNA"/>
</dbReference>
<keyword evidence="2" id="KW-1185">Reference proteome</keyword>
<dbReference type="Gramene" id="PRQ37622">
    <property type="protein sequence ID" value="PRQ37622"/>
    <property type="gene ID" value="RchiOBHm_Chr4g0404691"/>
</dbReference>
<organism evidence="1 2">
    <name type="scientific">Rosa chinensis</name>
    <name type="common">China rose</name>
    <dbReference type="NCBI Taxonomy" id="74649"/>
    <lineage>
        <taxon>Eukaryota</taxon>
        <taxon>Viridiplantae</taxon>
        <taxon>Streptophyta</taxon>
        <taxon>Embryophyta</taxon>
        <taxon>Tracheophyta</taxon>
        <taxon>Spermatophyta</taxon>
        <taxon>Magnoliopsida</taxon>
        <taxon>eudicotyledons</taxon>
        <taxon>Gunneridae</taxon>
        <taxon>Pentapetalae</taxon>
        <taxon>rosids</taxon>
        <taxon>fabids</taxon>
        <taxon>Rosales</taxon>
        <taxon>Rosaceae</taxon>
        <taxon>Rosoideae</taxon>
        <taxon>Rosoideae incertae sedis</taxon>
        <taxon>Rosa</taxon>
    </lineage>
</organism>
<name>A0A2P6QTV6_ROSCH</name>
<sequence>MRADQHGGCSTNFTQSYKAGEFAENHTGASSFSLKEDDEFVDLEQGYGAQHQTQLKLKESV</sequence>
<comment type="caution">
    <text evidence="1">The sequence shown here is derived from an EMBL/GenBank/DDBJ whole genome shotgun (WGS) entry which is preliminary data.</text>
</comment>
<dbReference type="AlphaFoldDB" id="A0A2P6QTV6"/>
<evidence type="ECO:0000313" key="2">
    <source>
        <dbReference type="Proteomes" id="UP000238479"/>
    </source>
</evidence>
<accession>A0A2P6QTV6</accession>
<dbReference type="Proteomes" id="UP000238479">
    <property type="component" value="Chromosome 4"/>
</dbReference>
<reference evidence="1 2" key="1">
    <citation type="journal article" date="2018" name="Nat. Genet.">
        <title>The Rosa genome provides new insights in the design of modern roses.</title>
        <authorList>
            <person name="Bendahmane M."/>
        </authorList>
    </citation>
    <scope>NUCLEOTIDE SEQUENCE [LARGE SCALE GENOMIC DNA]</scope>
    <source>
        <strain evidence="2">cv. Old Blush</strain>
    </source>
</reference>
<gene>
    <name evidence="1" type="ORF">RchiOBHm_Chr4g0404691</name>
</gene>
<protein>
    <submittedName>
        <fullName evidence="1">Uncharacterized protein</fullName>
    </submittedName>
</protein>
<evidence type="ECO:0000313" key="1">
    <source>
        <dbReference type="EMBL" id="PRQ37622.1"/>
    </source>
</evidence>
<proteinExistence type="predicted"/>